<dbReference type="AlphaFoldDB" id="A0A0R3MMJ1"/>
<evidence type="ECO:0000313" key="2">
    <source>
        <dbReference type="Proteomes" id="UP000052023"/>
    </source>
</evidence>
<accession>A0A0R3MMJ1</accession>
<name>A0A0R3MMJ1_9BRAD</name>
<comment type="caution">
    <text evidence="1">The sequence shown here is derived from an EMBL/GenBank/DDBJ whole genome shotgun (WGS) entry which is preliminary data.</text>
</comment>
<dbReference type="EMBL" id="LLYA01000192">
    <property type="protein sequence ID" value="KRR18691.1"/>
    <property type="molecule type" value="Genomic_DNA"/>
</dbReference>
<keyword evidence="2" id="KW-1185">Reference proteome</keyword>
<dbReference type="Proteomes" id="UP000052023">
    <property type="component" value="Unassembled WGS sequence"/>
</dbReference>
<dbReference type="OrthoDB" id="8237647at2"/>
<proteinExistence type="predicted"/>
<sequence length="109" mass="11913">MEQPGRKIFTLDINGRPTLALQAQNIEFARGMCAVPDFRLDLYEITSDGVPICPVDSVFGLRPATKKEVAAFERAVGLAPAADDFTFVMLIKVDRVEVVAITSQADDRA</sequence>
<organism evidence="1 2">
    <name type="scientific">Bradyrhizobium retamae</name>
    <dbReference type="NCBI Taxonomy" id="1300035"/>
    <lineage>
        <taxon>Bacteria</taxon>
        <taxon>Pseudomonadati</taxon>
        <taxon>Pseudomonadota</taxon>
        <taxon>Alphaproteobacteria</taxon>
        <taxon>Hyphomicrobiales</taxon>
        <taxon>Nitrobacteraceae</taxon>
        <taxon>Bradyrhizobium</taxon>
    </lineage>
</organism>
<evidence type="ECO:0000313" key="1">
    <source>
        <dbReference type="EMBL" id="KRR18691.1"/>
    </source>
</evidence>
<protein>
    <submittedName>
        <fullName evidence="1">Uncharacterized protein</fullName>
    </submittedName>
</protein>
<reference evidence="1 2" key="1">
    <citation type="submission" date="2014-03" db="EMBL/GenBank/DDBJ databases">
        <title>Bradyrhizobium valentinum sp. nov., isolated from effective nodules of Lupinus mariae-josephae, a lupine endemic of basic-lime soils in Eastern Spain.</title>
        <authorList>
            <person name="Duran D."/>
            <person name="Rey L."/>
            <person name="Navarro A."/>
            <person name="Busquets A."/>
            <person name="Imperial J."/>
            <person name="Ruiz-Argueso T."/>
        </authorList>
    </citation>
    <scope>NUCLEOTIDE SEQUENCE [LARGE SCALE GENOMIC DNA]</scope>
    <source>
        <strain evidence="1 2">Ro19</strain>
    </source>
</reference>
<gene>
    <name evidence="1" type="ORF">CQ13_09535</name>
</gene>
<dbReference type="RefSeq" id="WP_057846878.1">
    <property type="nucleotide sequence ID" value="NZ_LLYA01000192.1"/>
</dbReference>